<comment type="caution">
    <text evidence="4">The sequence shown here is derived from an EMBL/GenBank/DDBJ whole genome shotgun (WGS) entry which is preliminary data.</text>
</comment>
<name>A0ABU5IDV1_9BURK</name>
<dbReference type="InterPro" id="IPR036641">
    <property type="entry name" value="HPT_dom_sf"/>
</dbReference>
<keyword evidence="2" id="KW-0597">Phosphoprotein</keyword>
<protein>
    <submittedName>
        <fullName evidence="4">Hpt domain-containing protein</fullName>
    </submittedName>
</protein>
<feature type="domain" description="HPt" evidence="3">
    <location>
        <begin position="44"/>
        <end position="137"/>
    </location>
</feature>
<sequence>MQAIRQSFALMTDIDPSQALLAALSPPLDAEALQRLSELDPGGRHGLLPKVLRTFDSSTRRLLEQLAAARGAADLEGQRMVAHTLKSSSMSVGALRLSQLCADAEQCVREQRTQGLPALLDELETEGRQLLCTLQPLLGTGG</sequence>
<evidence type="ECO:0000313" key="4">
    <source>
        <dbReference type="EMBL" id="MDZ5457271.1"/>
    </source>
</evidence>
<evidence type="ECO:0000256" key="2">
    <source>
        <dbReference type="PROSITE-ProRule" id="PRU00110"/>
    </source>
</evidence>
<organism evidence="4 5">
    <name type="scientific">Azohydromonas lata</name>
    <dbReference type="NCBI Taxonomy" id="45677"/>
    <lineage>
        <taxon>Bacteria</taxon>
        <taxon>Pseudomonadati</taxon>
        <taxon>Pseudomonadota</taxon>
        <taxon>Betaproteobacteria</taxon>
        <taxon>Burkholderiales</taxon>
        <taxon>Sphaerotilaceae</taxon>
        <taxon>Azohydromonas</taxon>
    </lineage>
</organism>
<reference evidence="4 5" key="1">
    <citation type="submission" date="2023-11" db="EMBL/GenBank/DDBJ databases">
        <title>Draft genome of Azohydromonas lata strain H1 (DSM1123), a polyhydroxyalkanoate producer.</title>
        <authorList>
            <person name="Traversa D."/>
            <person name="D'Addabbo P."/>
            <person name="Pazzani C."/>
            <person name="Manzari C."/>
            <person name="Chiara M."/>
            <person name="Scrascia M."/>
        </authorList>
    </citation>
    <scope>NUCLEOTIDE SEQUENCE [LARGE SCALE GENOMIC DNA]</scope>
    <source>
        <strain evidence="4 5">H1</strain>
    </source>
</reference>
<accession>A0ABU5IDV1</accession>
<evidence type="ECO:0000313" key="5">
    <source>
        <dbReference type="Proteomes" id="UP001293718"/>
    </source>
</evidence>
<dbReference type="SUPFAM" id="SSF47226">
    <property type="entry name" value="Histidine-containing phosphotransfer domain, HPT domain"/>
    <property type="match status" value="1"/>
</dbReference>
<proteinExistence type="predicted"/>
<dbReference type="Pfam" id="PF01627">
    <property type="entry name" value="Hpt"/>
    <property type="match status" value="1"/>
</dbReference>
<dbReference type="RefSeq" id="WP_322465612.1">
    <property type="nucleotide sequence ID" value="NZ_JAXOJX010000016.1"/>
</dbReference>
<keyword evidence="5" id="KW-1185">Reference proteome</keyword>
<evidence type="ECO:0000256" key="1">
    <source>
        <dbReference type="ARBA" id="ARBA00023012"/>
    </source>
</evidence>
<evidence type="ECO:0000259" key="3">
    <source>
        <dbReference type="PROSITE" id="PS50894"/>
    </source>
</evidence>
<dbReference type="EMBL" id="JAXOJX010000016">
    <property type="protein sequence ID" value="MDZ5457271.1"/>
    <property type="molecule type" value="Genomic_DNA"/>
</dbReference>
<dbReference type="InterPro" id="IPR008207">
    <property type="entry name" value="Sig_transdc_His_kin_Hpt_dom"/>
</dbReference>
<feature type="modified residue" description="Phosphohistidine" evidence="2">
    <location>
        <position position="83"/>
    </location>
</feature>
<gene>
    <name evidence="4" type="ORF">SM757_11885</name>
</gene>
<dbReference type="PROSITE" id="PS50894">
    <property type="entry name" value="HPT"/>
    <property type="match status" value="1"/>
</dbReference>
<keyword evidence="1" id="KW-0902">Two-component regulatory system</keyword>
<dbReference type="Proteomes" id="UP001293718">
    <property type="component" value="Unassembled WGS sequence"/>
</dbReference>
<dbReference type="Gene3D" id="1.20.120.160">
    <property type="entry name" value="HPT domain"/>
    <property type="match status" value="1"/>
</dbReference>